<accession>A0A1M7INZ1</accession>
<dbReference type="STRING" id="178356.SAMN05216269_104177"/>
<dbReference type="RefSeq" id="WP_073207310.1">
    <property type="nucleotide sequence ID" value="NZ_FRCL01000004.1"/>
</dbReference>
<proteinExistence type="predicted"/>
<evidence type="ECO:0000313" key="3">
    <source>
        <dbReference type="EMBL" id="SHM42522.1"/>
    </source>
</evidence>
<evidence type="ECO:0000313" key="4">
    <source>
        <dbReference type="Proteomes" id="UP000184092"/>
    </source>
</evidence>
<dbReference type="InterPro" id="IPR025698">
    <property type="entry name" value="2TM_dom"/>
</dbReference>
<sequence>MARYRNKMGNDYNIDAGNPDERYNLAYKRVKRIKGFYIHLLVYVVVNAFIIIANSNESIPSNHLFWSWENFSTALFWGIGLTAHGLSVFGRNIFFGANWEEKKIQELMEKEKSEKWE</sequence>
<dbReference type="AlphaFoldDB" id="A0A1M7INZ1"/>
<name>A0A1M7INZ1_9FLAO</name>
<keyword evidence="1" id="KW-1133">Transmembrane helix</keyword>
<keyword evidence="1" id="KW-0472">Membrane</keyword>
<gene>
    <name evidence="3" type="ORF">SAMN05216269_104177</name>
</gene>
<dbReference type="EMBL" id="FRCL01000004">
    <property type="protein sequence ID" value="SHM42522.1"/>
    <property type="molecule type" value="Genomic_DNA"/>
</dbReference>
<dbReference type="Pfam" id="PF13239">
    <property type="entry name" value="2TM"/>
    <property type="match status" value="1"/>
</dbReference>
<protein>
    <submittedName>
        <fullName evidence="3">2TM domain-containing protein</fullName>
    </submittedName>
</protein>
<evidence type="ECO:0000259" key="2">
    <source>
        <dbReference type="Pfam" id="PF13239"/>
    </source>
</evidence>
<feature type="transmembrane region" description="Helical" evidence="1">
    <location>
        <begin position="74"/>
        <end position="94"/>
    </location>
</feature>
<dbReference type="Proteomes" id="UP000184092">
    <property type="component" value="Unassembled WGS sequence"/>
</dbReference>
<evidence type="ECO:0000256" key="1">
    <source>
        <dbReference type="SAM" id="Phobius"/>
    </source>
</evidence>
<keyword evidence="4" id="KW-1185">Reference proteome</keyword>
<feature type="domain" description="2TM" evidence="2">
    <location>
        <begin position="26"/>
        <end position="109"/>
    </location>
</feature>
<feature type="transmembrane region" description="Helical" evidence="1">
    <location>
        <begin position="36"/>
        <end position="54"/>
    </location>
</feature>
<reference evidence="4" key="1">
    <citation type="submission" date="2016-11" db="EMBL/GenBank/DDBJ databases">
        <authorList>
            <person name="Varghese N."/>
            <person name="Submissions S."/>
        </authorList>
    </citation>
    <scope>NUCLEOTIDE SEQUENCE [LARGE SCALE GENOMIC DNA]</scope>
    <source>
        <strain evidence="4">CGMCC 1.2749</strain>
    </source>
</reference>
<organism evidence="3 4">
    <name type="scientific">Flavobacterium xinjiangense</name>
    <dbReference type="NCBI Taxonomy" id="178356"/>
    <lineage>
        <taxon>Bacteria</taxon>
        <taxon>Pseudomonadati</taxon>
        <taxon>Bacteroidota</taxon>
        <taxon>Flavobacteriia</taxon>
        <taxon>Flavobacteriales</taxon>
        <taxon>Flavobacteriaceae</taxon>
        <taxon>Flavobacterium</taxon>
    </lineage>
</organism>
<keyword evidence="1" id="KW-0812">Transmembrane</keyword>
<dbReference type="OrthoDB" id="1495672at2"/>